<comment type="cofactor">
    <cofactor evidence="1">
        <name>Zn(2+)</name>
        <dbReference type="ChEBI" id="CHEBI:29105"/>
    </cofactor>
    <text evidence="1">Binds 1 zinc ion per subunit.</text>
</comment>
<dbReference type="GO" id="GO:0016020">
    <property type="term" value="C:membrane"/>
    <property type="evidence" value="ECO:0007669"/>
    <property type="project" value="GOC"/>
</dbReference>
<comment type="similarity">
    <text evidence="2">Belongs to the neutral ceramidase family.</text>
</comment>
<comment type="caution">
    <text evidence="4">The sequence shown here is derived from an EMBL/GenBank/DDBJ whole genome shotgun (WGS) entry which is preliminary data.</text>
</comment>
<dbReference type="GO" id="GO:0046512">
    <property type="term" value="P:sphingosine biosynthetic process"/>
    <property type="evidence" value="ECO:0007669"/>
    <property type="project" value="TreeGrafter"/>
</dbReference>
<keyword evidence="2" id="KW-0378">Hydrolase</keyword>
<dbReference type="GO" id="GO:0005576">
    <property type="term" value="C:extracellular region"/>
    <property type="evidence" value="ECO:0007669"/>
    <property type="project" value="TreeGrafter"/>
</dbReference>
<keyword evidence="5" id="KW-1185">Reference proteome</keyword>
<dbReference type="Proteomes" id="UP000307943">
    <property type="component" value="Unassembled WGS sequence"/>
</dbReference>
<evidence type="ECO:0000256" key="2">
    <source>
        <dbReference type="RuleBase" id="RU366019"/>
    </source>
</evidence>
<dbReference type="GO" id="GO:0046514">
    <property type="term" value="P:ceramide catabolic process"/>
    <property type="evidence" value="ECO:0007669"/>
    <property type="project" value="InterPro"/>
</dbReference>
<dbReference type="EMBL" id="VDCQ01000072">
    <property type="protein sequence ID" value="TNJ61612.1"/>
    <property type="molecule type" value="Genomic_DNA"/>
</dbReference>
<dbReference type="GO" id="GO:0046872">
    <property type="term" value="F:metal ion binding"/>
    <property type="evidence" value="ECO:0007669"/>
    <property type="project" value="UniProtKB-KW"/>
</dbReference>
<name>A0A5C4SYF8_9BACL</name>
<evidence type="ECO:0000313" key="5">
    <source>
        <dbReference type="Proteomes" id="UP000307943"/>
    </source>
</evidence>
<sequence length="445" mass="48942">MIRCGMYEAVITPPLGSSMPGHAGERKAAEVLDDLYAKALVIDSNGHVAALVVVDALYVQRIEVQKIRERISRHTPIPPDRVMVSATHSHSGPPIRPGFDGFDHPSYLNYMVERTADAVILAYNRRREARIGSGIGRAEGIAFNRRYWMKDGTVRTNPGFRHPELVRPAGPADPELLVVRIEDTEGRPIGAVTNFACHTDTLGGGNLGLSADYPGELSRLLKRELGSEAVCLFVQGASGDLNHYDFTKPKSIEPGHYRVMGRKLADETMKVWRTIMPSQSGDLPVSVRQAFFPIAYRLPTEAEADEAHRTLASEGATEKERYFAEHLLNMLNDPEKTAMVEVQTFRLGELAVVGLPGEIFAEFGLRLKRHSSYKYTMINTLCNGSIQGYVCTKEAYVQGGYESKLKRNHRIPSGAGDLFVEHALQGLASPGKEALESGCPSNDPA</sequence>
<protein>
    <recommendedName>
        <fullName evidence="2">Neutral ceramidase</fullName>
        <ecNumber evidence="2">3.5.1.23</ecNumber>
    </recommendedName>
</protein>
<dbReference type="PANTHER" id="PTHR12670">
    <property type="entry name" value="CERAMIDASE"/>
    <property type="match status" value="1"/>
</dbReference>
<dbReference type="InterPro" id="IPR031329">
    <property type="entry name" value="NEUT/ALK_ceramidase_N"/>
</dbReference>
<comment type="catalytic activity">
    <reaction evidence="2">
        <text>an N-acylsphing-4-enine + H2O = sphing-4-enine + a fatty acid</text>
        <dbReference type="Rhea" id="RHEA:20856"/>
        <dbReference type="ChEBI" id="CHEBI:15377"/>
        <dbReference type="ChEBI" id="CHEBI:28868"/>
        <dbReference type="ChEBI" id="CHEBI:52639"/>
        <dbReference type="ChEBI" id="CHEBI:57756"/>
        <dbReference type="EC" id="3.5.1.23"/>
    </reaction>
</comment>
<dbReference type="OrthoDB" id="337762at2"/>
<keyword evidence="2" id="KW-0443">Lipid metabolism</keyword>
<evidence type="ECO:0000313" key="4">
    <source>
        <dbReference type="EMBL" id="TNJ61612.1"/>
    </source>
</evidence>
<reference evidence="4 5" key="1">
    <citation type="submission" date="2019-05" db="EMBL/GenBank/DDBJ databases">
        <title>We sequenced the genome of Paenibacillus hemerocallicola KCTC 33185 for further insight into its adaptation and study the phylogeny of Paenibacillus.</title>
        <authorList>
            <person name="Narsing Rao M.P."/>
        </authorList>
    </citation>
    <scope>NUCLEOTIDE SEQUENCE [LARGE SCALE GENOMIC DNA]</scope>
    <source>
        <strain evidence="4 5">KCTC 33185</strain>
    </source>
</reference>
<dbReference type="Pfam" id="PF04734">
    <property type="entry name" value="Ceramidase_alk"/>
    <property type="match status" value="1"/>
</dbReference>
<dbReference type="RefSeq" id="WP_139606697.1">
    <property type="nucleotide sequence ID" value="NZ_VDCQ01000072.1"/>
</dbReference>
<dbReference type="PANTHER" id="PTHR12670:SF1">
    <property type="entry name" value="NEUTRAL CERAMIDASE"/>
    <property type="match status" value="1"/>
</dbReference>
<dbReference type="GO" id="GO:0017040">
    <property type="term" value="F:N-acylsphingosine amidohydrolase activity"/>
    <property type="evidence" value="ECO:0007669"/>
    <property type="project" value="UniProtKB-UniRule"/>
</dbReference>
<keyword evidence="2" id="KW-0746">Sphingolipid metabolism</keyword>
<feature type="domain" description="Neutral/alkaline non-lysosomal ceramidase N-terminal" evidence="3">
    <location>
        <begin position="13"/>
        <end position="228"/>
    </location>
</feature>
<gene>
    <name evidence="4" type="ORF">FE784_33955</name>
</gene>
<proteinExistence type="inferred from homology"/>
<dbReference type="InterPro" id="IPR006823">
    <property type="entry name" value="Ceramidase_alk"/>
</dbReference>
<keyword evidence="1" id="KW-0479">Metal-binding</keyword>
<accession>A0A5C4SYF8</accession>
<feature type="binding site" evidence="1">
    <location>
        <position position="198"/>
    </location>
    <ligand>
        <name>Zn(2+)</name>
        <dbReference type="ChEBI" id="CHEBI:29105"/>
    </ligand>
</feature>
<dbReference type="EC" id="3.5.1.23" evidence="2"/>
<keyword evidence="1" id="KW-0862">Zinc</keyword>
<dbReference type="GO" id="GO:0042759">
    <property type="term" value="P:long-chain fatty acid biosynthetic process"/>
    <property type="evidence" value="ECO:0007669"/>
    <property type="project" value="TreeGrafter"/>
</dbReference>
<feature type="binding site" evidence="1">
    <location>
        <position position="88"/>
    </location>
    <ligand>
        <name>Zn(2+)</name>
        <dbReference type="ChEBI" id="CHEBI:29105"/>
    </ligand>
</feature>
<evidence type="ECO:0000256" key="1">
    <source>
        <dbReference type="PIRSR" id="PIRSR606823-2"/>
    </source>
</evidence>
<organism evidence="4 5">
    <name type="scientific">Paenibacillus hemerocallicola</name>
    <dbReference type="NCBI Taxonomy" id="1172614"/>
    <lineage>
        <taxon>Bacteria</taxon>
        <taxon>Bacillati</taxon>
        <taxon>Bacillota</taxon>
        <taxon>Bacilli</taxon>
        <taxon>Bacillales</taxon>
        <taxon>Paenibacillaceae</taxon>
        <taxon>Paenibacillus</taxon>
    </lineage>
</organism>
<dbReference type="AlphaFoldDB" id="A0A5C4SYF8"/>
<evidence type="ECO:0000259" key="3">
    <source>
        <dbReference type="Pfam" id="PF04734"/>
    </source>
</evidence>